<keyword evidence="4" id="KW-0238">DNA-binding</keyword>
<dbReference type="InterPro" id="IPR016032">
    <property type="entry name" value="Sig_transdc_resp-reg_C-effctor"/>
</dbReference>
<dbReference type="Proteomes" id="UP001215503">
    <property type="component" value="Unassembled WGS sequence"/>
</dbReference>
<dbReference type="PRINTS" id="PR00038">
    <property type="entry name" value="HTHLUXR"/>
</dbReference>
<dbReference type="PANTHER" id="PTHR48111:SF1">
    <property type="entry name" value="TWO-COMPONENT RESPONSE REGULATOR ORR33"/>
    <property type="match status" value="1"/>
</dbReference>
<keyword evidence="10" id="KW-1185">Reference proteome</keyword>
<evidence type="ECO:0000256" key="6">
    <source>
        <dbReference type="PROSITE-ProRule" id="PRU00169"/>
    </source>
</evidence>
<accession>A0ABT5YIR9</accession>
<dbReference type="CDD" id="cd17574">
    <property type="entry name" value="REC_OmpR"/>
    <property type="match status" value="1"/>
</dbReference>
<keyword evidence="1 6" id="KW-0597">Phosphoprotein</keyword>
<evidence type="ECO:0000256" key="5">
    <source>
        <dbReference type="ARBA" id="ARBA00023163"/>
    </source>
</evidence>
<dbReference type="Pfam" id="PF00196">
    <property type="entry name" value="GerE"/>
    <property type="match status" value="1"/>
</dbReference>
<protein>
    <submittedName>
        <fullName evidence="9">Response regulator</fullName>
    </submittedName>
</protein>
<keyword evidence="3" id="KW-0805">Transcription regulation</keyword>
<proteinExistence type="predicted"/>
<dbReference type="RefSeq" id="WP_275819568.1">
    <property type="nucleotide sequence ID" value="NZ_JARHUD010000001.1"/>
</dbReference>
<evidence type="ECO:0000256" key="2">
    <source>
        <dbReference type="ARBA" id="ARBA00023012"/>
    </source>
</evidence>
<dbReference type="SMART" id="SM00421">
    <property type="entry name" value="HTH_LUXR"/>
    <property type="match status" value="1"/>
</dbReference>
<dbReference type="InterPro" id="IPR000792">
    <property type="entry name" value="Tscrpt_reg_LuxR_C"/>
</dbReference>
<comment type="caution">
    <text evidence="9">The sequence shown here is derived from an EMBL/GenBank/DDBJ whole genome shotgun (WGS) entry which is preliminary data.</text>
</comment>
<name>A0ABT5YIR9_9PROT</name>
<dbReference type="PANTHER" id="PTHR48111">
    <property type="entry name" value="REGULATOR OF RPOS"/>
    <property type="match status" value="1"/>
</dbReference>
<dbReference type="PROSITE" id="PS50110">
    <property type="entry name" value="RESPONSE_REGULATORY"/>
    <property type="match status" value="1"/>
</dbReference>
<evidence type="ECO:0000256" key="4">
    <source>
        <dbReference type="ARBA" id="ARBA00023125"/>
    </source>
</evidence>
<dbReference type="Gene3D" id="3.40.50.2300">
    <property type="match status" value="1"/>
</dbReference>
<dbReference type="SMART" id="SM00448">
    <property type="entry name" value="REC"/>
    <property type="match status" value="1"/>
</dbReference>
<organism evidence="9 10">
    <name type="scientific">Aquibaculum arenosum</name>
    <dbReference type="NCBI Taxonomy" id="3032591"/>
    <lineage>
        <taxon>Bacteria</taxon>
        <taxon>Pseudomonadati</taxon>
        <taxon>Pseudomonadota</taxon>
        <taxon>Alphaproteobacteria</taxon>
        <taxon>Rhodospirillales</taxon>
        <taxon>Rhodovibrionaceae</taxon>
        <taxon>Aquibaculum</taxon>
    </lineage>
</organism>
<evidence type="ECO:0000259" key="8">
    <source>
        <dbReference type="PROSITE" id="PS50110"/>
    </source>
</evidence>
<dbReference type="InterPro" id="IPR001789">
    <property type="entry name" value="Sig_transdc_resp-reg_receiver"/>
</dbReference>
<feature type="domain" description="HTH luxR-type" evidence="7">
    <location>
        <begin position="260"/>
        <end position="325"/>
    </location>
</feature>
<dbReference type="SUPFAM" id="SSF46894">
    <property type="entry name" value="C-terminal effector domain of the bipartite response regulators"/>
    <property type="match status" value="1"/>
</dbReference>
<dbReference type="SUPFAM" id="SSF52172">
    <property type="entry name" value="CheY-like"/>
    <property type="match status" value="1"/>
</dbReference>
<dbReference type="PROSITE" id="PS50043">
    <property type="entry name" value="HTH_LUXR_2"/>
    <property type="match status" value="1"/>
</dbReference>
<dbReference type="CDD" id="cd06170">
    <property type="entry name" value="LuxR_C_like"/>
    <property type="match status" value="1"/>
</dbReference>
<dbReference type="InterPro" id="IPR036388">
    <property type="entry name" value="WH-like_DNA-bd_sf"/>
</dbReference>
<reference evidence="9 10" key="1">
    <citation type="submission" date="2023-03" db="EMBL/GenBank/DDBJ databases">
        <title>Fodinicurvata sp. CAU 1616 isolated from sea sendiment.</title>
        <authorList>
            <person name="Kim W."/>
        </authorList>
    </citation>
    <scope>NUCLEOTIDE SEQUENCE [LARGE SCALE GENOMIC DNA]</scope>
    <source>
        <strain evidence="9 10">CAU 1616</strain>
    </source>
</reference>
<evidence type="ECO:0000256" key="3">
    <source>
        <dbReference type="ARBA" id="ARBA00023015"/>
    </source>
</evidence>
<evidence type="ECO:0000313" key="9">
    <source>
        <dbReference type="EMBL" id="MDF2094782.1"/>
    </source>
</evidence>
<dbReference type="InterPro" id="IPR039420">
    <property type="entry name" value="WalR-like"/>
</dbReference>
<dbReference type="Gene3D" id="1.10.10.10">
    <property type="entry name" value="Winged helix-like DNA-binding domain superfamily/Winged helix DNA-binding domain"/>
    <property type="match status" value="1"/>
</dbReference>
<feature type="modified residue" description="4-aspartylphosphate" evidence="6">
    <location>
        <position position="60"/>
    </location>
</feature>
<dbReference type="Pfam" id="PF00072">
    <property type="entry name" value="Response_reg"/>
    <property type="match status" value="1"/>
</dbReference>
<keyword evidence="5" id="KW-0804">Transcription</keyword>
<gene>
    <name evidence="9" type="ORF">P2G67_02185</name>
</gene>
<sequence length="330" mass="35703">MTQSGSENAPLILCCEDEPHLRADIADELREAGYRVVEAASGPNALAALQSLHPDLILCDIMMPGLDGYCVLERLRHDHPLLADVPFVFLTALSPSDAVVKGKRAGADDYLTKPIDYDLMLATIDARLRQVRRWREGLPAASRIGQTLLERLNIGVLVFDRTGSLSYANPVAATLLEVPGASGGAPRLPAPLPRSVKELCQAALAEQERSISVRLGCEDHDQELITVLYSRPLAGAAESEPAVIAFLTNPAQRQPLSPQCLAELFELTPSETQVAIKLAEGKRPDEIAETLAVSPTTVAFHLRNIFSKTDTNRQADLVALLLSLPLRQAA</sequence>
<feature type="domain" description="Response regulatory" evidence="8">
    <location>
        <begin position="11"/>
        <end position="128"/>
    </location>
</feature>
<evidence type="ECO:0000256" key="1">
    <source>
        <dbReference type="ARBA" id="ARBA00022553"/>
    </source>
</evidence>
<dbReference type="EMBL" id="JARHUD010000001">
    <property type="protein sequence ID" value="MDF2094782.1"/>
    <property type="molecule type" value="Genomic_DNA"/>
</dbReference>
<dbReference type="InterPro" id="IPR011006">
    <property type="entry name" value="CheY-like_superfamily"/>
</dbReference>
<keyword evidence="2" id="KW-0902">Two-component regulatory system</keyword>
<evidence type="ECO:0000259" key="7">
    <source>
        <dbReference type="PROSITE" id="PS50043"/>
    </source>
</evidence>
<evidence type="ECO:0000313" key="10">
    <source>
        <dbReference type="Proteomes" id="UP001215503"/>
    </source>
</evidence>